<sequence>MNVVLFGASGNIGRAILQEALKRKHEVTATVRQPDKLDVVHERLRTLKVDILDPASVSAAAHGHKAAISAYGPEWGQERELLEAASSLVEGLTAAGLNRLIIVGGAGSLRTESGEMLMDTRDFPTELRPLAAAHSDAYEIYSGSELDYSYASPAAVIQSGRRTGQFRIGLDQLVVDENGNSVISVEDYAVAIIDELEEGNYSRTRFTVAY</sequence>
<dbReference type="CDD" id="cd05244">
    <property type="entry name" value="BVR-B_like_SDR_a"/>
    <property type="match status" value="1"/>
</dbReference>
<dbReference type="STRING" id="268407.PWYN_09910"/>
<name>A0A098MDH8_9BACL</name>
<protein>
    <submittedName>
        <fullName evidence="2">3-beta hydroxysteroid dehydrogenase</fullName>
    </submittedName>
</protein>
<evidence type="ECO:0000313" key="2">
    <source>
        <dbReference type="EMBL" id="KGE19617.1"/>
    </source>
</evidence>
<dbReference type="RefSeq" id="WP_036650717.1">
    <property type="nucleotide sequence ID" value="NZ_JQCR01000002.1"/>
</dbReference>
<dbReference type="eggNOG" id="COG2910">
    <property type="taxonomic scope" value="Bacteria"/>
</dbReference>
<dbReference type="PANTHER" id="PTHR43355">
    <property type="entry name" value="FLAVIN REDUCTASE (NADPH)"/>
    <property type="match status" value="1"/>
</dbReference>
<comment type="caution">
    <text evidence="2">The sequence shown here is derived from an EMBL/GenBank/DDBJ whole genome shotgun (WGS) entry which is preliminary data.</text>
</comment>
<dbReference type="InterPro" id="IPR051606">
    <property type="entry name" value="Polyketide_Oxido-like"/>
</dbReference>
<gene>
    <name evidence="2" type="ORF">PWYN_09910</name>
</gene>
<keyword evidence="3" id="KW-1185">Reference proteome</keyword>
<dbReference type="Proteomes" id="UP000029734">
    <property type="component" value="Unassembled WGS sequence"/>
</dbReference>
<dbReference type="AlphaFoldDB" id="A0A098MDH8"/>
<dbReference type="OrthoDB" id="9785372at2"/>
<evidence type="ECO:0000259" key="1">
    <source>
        <dbReference type="Pfam" id="PF13460"/>
    </source>
</evidence>
<organism evidence="2 3">
    <name type="scientific">Paenibacillus wynnii</name>
    <dbReference type="NCBI Taxonomy" id="268407"/>
    <lineage>
        <taxon>Bacteria</taxon>
        <taxon>Bacillati</taxon>
        <taxon>Bacillota</taxon>
        <taxon>Bacilli</taxon>
        <taxon>Bacillales</taxon>
        <taxon>Paenibacillaceae</taxon>
        <taxon>Paenibacillus</taxon>
    </lineage>
</organism>
<evidence type="ECO:0000313" key="3">
    <source>
        <dbReference type="Proteomes" id="UP000029734"/>
    </source>
</evidence>
<dbReference type="Gene3D" id="3.40.50.720">
    <property type="entry name" value="NAD(P)-binding Rossmann-like Domain"/>
    <property type="match status" value="1"/>
</dbReference>
<dbReference type="GO" id="GO:0016646">
    <property type="term" value="F:oxidoreductase activity, acting on the CH-NH group of donors, NAD or NADP as acceptor"/>
    <property type="evidence" value="ECO:0007669"/>
    <property type="project" value="TreeGrafter"/>
</dbReference>
<dbReference type="Pfam" id="PF13460">
    <property type="entry name" value="NAD_binding_10"/>
    <property type="match status" value="1"/>
</dbReference>
<feature type="domain" description="NAD(P)-binding" evidence="1">
    <location>
        <begin position="7"/>
        <end position="195"/>
    </location>
</feature>
<reference evidence="2 3" key="1">
    <citation type="submission" date="2014-08" db="EMBL/GenBank/DDBJ databases">
        <authorList>
            <person name="den Bakker H.C."/>
        </authorList>
    </citation>
    <scope>NUCLEOTIDE SEQUENCE [LARGE SCALE GENOMIC DNA]</scope>
    <source>
        <strain evidence="2 3">DSM 18334</strain>
    </source>
</reference>
<dbReference type="SUPFAM" id="SSF51735">
    <property type="entry name" value="NAD(P)-binding Rossmann-fold domains"/>
    <property type="match status" value="1"/>
</dbReference>
<dbReference type="InterPro" id="IPR036291">
    <property type="entry name" value="NAD(P)-bd_dom_sf"/>
</dbReference>
<reference evidence="2 3" key="2">
    <citation type="submission" date="2014-10" db="EMBL/GenBank/DDBJ databases">
        <title>Comparative genomics of the Paenibacillus odorifer group.</title>
        <authorList>
            <person name="Tsai Y.-C."/>
            <person name="Martin N."/>
            <person name="Korlach J."/>
            <person name="Wiedmann M."/>
        </authorList>
    </citation>
    <scope>NUCLEOTIDE SEQUENCE [LARGE SCALE GENOMIC DNA]</scope>
    <source>
        <strain evidence="2 3">DSM 18334</strain>
    </source>
</reference>
<proteinExistence type="predicted"/>
<accession>A0A098MDH8</accession>
<dbReference type="InterPro" id="IPR016040">
    <property type="entry name" value="NAD(P)-bd_dom"/>
</dbReference>
<dbReference type="EMBL" id="JQCR01000002">
    <property type="protein sequence ID" value="KGE19617.1"/>
    <property type="molecule type" value="Genomic_DNA"/>
</dbReference>
<dbReference type="PANTHER" id="PTHR43355:SF2">
    <property type="entry name" value="FLAVIN REDUCTASE (NADPH)"/>
    <property type="match status" value="1"/>
</dbReference>